<dbReference type="Pfam" id="PF10963">
    <property type="entry name" value="Phage_TAC_10"/>
    <property type="match status" value="1"/>
</dbReference>
<proteinExistence type="predicted"/>
<organism evidence="1 2">
    <name type="scientific">Phocoenobacter skyensis</name>
    <dbReference type="NCBI Taxonomy" id="97481"/>
    <lineage>
        <taxon>Bacteria</taxon>
        <taxon>Pseudomonadati</taxon>
        <taxon>Pseudomonadota</taxon>
        <taxon>Gammaproteobacteria</taxon>
        <taxon>Pasteurellales</taxon>
        <taxon>Pasteurellaceae</taxon>
        <taxon>Phocoenobacter</taxon>
    </lineage>
</organism>
<gene>
    <name evidence="1" type="ORF">QJU93_09985</name>
</gene>
<comment type="caution">
    <text evidence="1">The sequence shown here is derived from an EMBL/GenBank/DDBJ whole genome shotgun (WGS) entry which is preliminary data.</text>
</comment>
<name>A0AAJ6P1G4_9PAST</name>
<dbReference type="Proteomes" id="UP001236239">
    <property type="component" value="Unassembled WGS sequence"/>
</dbReference>
<dbReference type="InterPro" id="IPR024406">
    <property type="entry name" value="TAC-10"/>
</dbReference>
<sequence>MTQATSILEQLGINLKNEVTIKINDKLDLTFKRDNSAYDEFLNSVTSDNKLVPTKDYLLAIVKPAQREALSELLQFSEIALAIVEKVDSAFKPSFELKIKN</sequence>
<accession>A0AAJ6P1G4</accession>
<reference evidence="1" key="1">
    <citation type="journal article" date="2023" name="Front. Microbiol.">
        <title>Phylogeography and host specificity of Pasteurellaceae pathogenic to sea-farmed fish in the north-east Atlantic.</title>
        <authorList>
            <person name="Gulla S."/>
            <person name="Colquhoun D.J."/>
            <person name="Olsen A.B."/>
            <person name="Spilsberg B."/>
            <person name="Lagesen K."/>
            <person name="Aakesson C.P."/>
            <person name="Strom S."/>
            <person name="Manji F."/>
            <person name="Birkbeck T.H."/>
            <person name="Nilsen H.K."/>
        </authorList>
    </citation>
    <scope>NUCLEOTIDE SEQUENCE</scope>
    <source>
        <strain evidence="1">TW16_20</strain>
    </source>
</reference>
<evidence type="ECO:0000313" key="2">
    <source>
        <dbReference type="Proteomes" id="UP001236239"/>
    </source>
</evidence>
<dbReference type="EMBL" id="JASAYQ010000021">
    <property type="protein sequence ID" value="MDP8173684.1"/>
    <property type="molecule type" value="Genomic_DNA"/>
</dbReference>
<dbReference type="RefSeq" id="WP_306384696.1">
    <property type="nucleotide sequence ID" value="NZ_JASAYN010000001.1"/>
</dbReference>
<evidence type="ECO:0000313" key="1">
    <source>
        <dbReference type="EMBL" id="MDP8173684.1"/>
    </source>
</evidence>
<protein>
    <submittedName>
        <fullName evidence="1">Phage tail assembly chaperone</fullName>
    </submittedName>
</protein>
<dbReference type="AlphaFoldDB" id="A0AAJ6P1G4"/>